<dbReference type="Proteomes" id="UP000198346">
    <property type="component" value="Unassembled WGS sequence"/>
</dbReference>
<evidence type="ECO:0000313" key="1">
    <source>
        <dbReference type="EMBL" id="SNT75717.1"/>
    </source>
</evidence>
<evidence type="ECO:0000313" key="2">
    <source>
        <dbReference type="Proteomes" id="UP000198346"/>
    </source>
</evidence>
<dbReference type="AlphaFoldDB" id="A0A239Q1B0"/>
<protein>
    <recommendedName>
        <fullName evidence="3">DUF2840 domain-containing protein</fullName>
    </recommendedName>
</protein>
<proteinExistence type="predicted"/>
<sequence>MSEHFTRVEIVFYPEHLNHWLRFGAPDAQQDLDRRRSLALFRPGQVFGYVRWRANEFGTQEWRFTIVRAAEPSLLLSRIPGVCPGGEVLLLVTGNTKVKRALLQIDVLEADGFDPVDVSPAYYRHVHNRITAGQPVRAYSREQHAAYLAAKKVSA</sequence>
<dbReference type="OrthoDB" id="9810432at2"/>
<gene>
    <name evidence="1" type="ORF">SAMN06297382_2865</name>
</gene>
<dbReference type="RefSeq" id="WP_089413293.1">
    <property type="nucleotide sequence ID" value="NZ_FZQA01000009.1"/>
</dbReference>
<organism evidence="1 2">
    <name type="scientific">Amphiplicatus metriothermophilus</name>
    <dbReference type="NCBI Taxonomy" id="1519374"/>
    <lineage>
        <taxon>Bacteria</taxon>
        <taxon>Pseudomonadati</taxon>
        <taxon>Pseudomonadota</taxon>
        <taxon>Alphaproteobacteria</taxon>
        <taxon>Parvularculales</taxon>
        <taxon>Parvularculaceae</taxon>
        <taxon>Amphiplicatus</taxon>
    </lineage>
</organism>
<reference evidence="1 2" key="1">
    <citation type="submission" date="2017-07" db="EMBL/GenBank/DDBJ databases">
        <authorList>
            <person name="Sun Z.S."/>
            <person name="Albrecht U."/>
            <person name="Echele G."/>
            <person name="Lee C.C."/>
        </authorList>
    </citation>
    <scope>NUCLEOTIDE SEQUENCE [LARGE SCALE GENOMIC DNA]</scope>
    <source>
        <strain evidence="1 2">CGMCC 1.12710</strain>
    </source>
</reference>
<accession>A0A239Q1B0</accession>
<dbReference type="EMBL" id="FZQA01000009">
    <property type="protein sequence ID" value="SNT75717.1"/>
    <property type="molecule type" value="Genomic_DNA"/>
</dbReference>
<evidence type="ECO:0008006" key="3">
    <source>
        <dbReference type="Google" id="ProtNLM"/>
    </source>
</evidence>
<name>A0A239Q1B0_9PROT</name>
<dbReference type="Pfam" id="PF11000">
    <property type="entry name" value="DUF2840"/>
    <property type="match status" value="1"/>
</dbReference>
<dbReference type="InterPro" id="IPR021263">
    <property type="entry name" value="DUF2840"/>
</dbReference>
<keyword evidence="2" id="KW-1185">Reference proteome</keyword>